<dbReference type="EMBL" id="GL732602">
    <property type="protein sequence ID" value="EFX72132.1"/>
    <property type="molecule type" value="Genomic_DNA"/>
</dbReference>
<dbReference type="PhylomeDB" id="E9H826"/>
<dbReference type="OrthoDB" id="443772at2759"/>
<reference evidence="8 9" key="1">
    <citation type="journal article" date="2011" name="Science">
        <title>The ecoresponsive genome of Daphnia pulex.</title>
        <authorList>
            <person name="Colbourne J.K."/>
            <person name="Pfrender M.E."/>
            <person name="Gilbert D."/>
            <person name="Thomas W.K."/>
            <person name="Tucker A."/>
            <person name="Oakley T.H."/>
            <person name="Tokishita S."/>
            <person name="Aerts A."/>
            <person name="Arnold G.J."/>
            <person name="Basu M.K."/>
            <person name="Bauer D.J."/>
            <person name="Caceres C.E."/>
            <person name="Carmel L."/>
            <person name="Casola C."/>
            <person name="Choi J.H."/>
            <person name="Detter J.C."/>
            <person name="Dong Q."/>
            <person name="Dusheyko S."/>
            <person name="Eads B.D."/>
            <person name="Frohlich T."/>
            <person name="Geiler-Samerotte K.A."/>
            <person name="Gerlach D."/>
            <person name="Hatcher P."/>
            <person name="Jogdeo S."/>
            <person name="Krijgsveld J."/>
            <person name="Kriventseva E.V."/>
            <person name="Kultz D."/>
            <person name="Laforsch C."/>
            <person name="Lindquist E."/>
            <person name="Lopez J."/>
            <person name="Manak J.R."/>
            <person name="Muller J."/>
            <person name="Pangilinan J."/>
            <person name="Patwardhan R.P."/>
            <person name="Pitluck S."/>
            <person name="Pritham E.J."/>
            <person name="Rechtsteiner A."/>
            <person name="Rho M."/>
            <person name="Rogozin I.B."/>
            <person name="Sakarya O."/>
            <person name="Salamov A."/>
            <person name="Schaack S."/>
            <person name="Shapiro H."/>
            <person name="Shiga Y."/>
            <person name="Skalitzky C."/>
            <person name="Smith Z."/>
            <person name="Souvorov A."/>
            <person name="Sung W."/>
            <person name="Tang Z."/>
            <person name="Tsuchiya D."/>
            <person name="Tu H."/>
            <person name="Vos H."/>
            <person name="Wang M."/>
            <person name="Wolf Y.I."/>
            <person name="Yamagata H."/>
            <person name="Yamada T."/>
            <person name="Ye Y."/>
            <person name="Shaw J.R."/>
            <person name="Andrews J."/>
            <person name="Crease T.J."/>
            <person name="Tang H."/>
            <person name="Lucas S.M."/>
            <person name="Robertson H.M."/>
            <person name="Bork P."/>
            <person name="Koonin E.V."/>
            <person name="Zdobnov E.M."/>
            <person name="Grigoriev I.V."/>
            <person name="Lynch M."/>
            <person name="Boore J.L."/>
        </authorList>
    </citation>
    <scope>NUCLEOTIDE SEQUENCE [LARGE SCALE GENOMIC DNA]</scope>
</reference>
<dbReference type="GO" id="GO:0034399">
    <property type="term" value="C:nuclear periphery"/>
    <property type="evidence" value="ECO:0000318"/>
    <property type="project" value="GO_Central"/>
</dbReference>
<dbReference type="Pfam" id="PF05890">
    <property type="entry name" value="Ebp2"/>
    <property type="match status" value="1"/>
</dbReference>
<dbReference type="GO" id="GO:0006364">
    <property type="term" value="P:rRNA processing"/>
    <property type="evidence" value="ECO:0000318"/>
    <property type="project" value="GO_Central"/>
</dbReference>
<keyword evidence="6" id="KW-0539">Nucleus</keyword>
<dbReference type="Proteomes" id="UP000000305">
    <property type="component" value="Unassembled WGS sequence"/>
</dbReference>
<feature type="region of interest" description="Disordered" evidence="7">
    <location>
        <begin position="1"/>
        <end position="24"/>
    </location>
</feature>
<keyword evidence="5" id="KW-0175">Coiled coil</keyword>
<feature type="compositionally biased region" description="Basic residues" evidence="7">
    <location>
        <begin position="321"/>
        <end position="334"/>
    </location>
</feature>
<dbReference type="PANTHER" id="PTHR13028">
    <property type="entry name" value="RRNA PROCESSING PROTEIN EBNA1-BINDING PROTEIN-RELATED"/>
    <property type="match status" value="1"/>
</dbReference>
<dbReference type="OMA" id="WIETMRI"/>
<feature type="compositionally biased region" description="Acidic residues" evidence="7">
    <location>
        <begin position="12"/>
        <end position="24"/>
    </location>
</feature>
<feature type="region of interest" description="Disordered" evidence="7">
    <location>
        <begin position="235"/>
        <end position="334"/>
    </location>
</feature>
<dbReference type="AlphaFoldDB" id="E9H826"/>
<protein>
    <recommendedName>
        <fullName evidence="10">rRNA-processing protein EBP2</fullName>
    </recommendedName>
</protein>
<accession>E9H826</accession>
<comment type="subcellular location">
    <subcellularLocation>
        <location evidence="2">Nucleus</location>
        <location evidence="2">Nucleolus</location>
    </subcellularLocation>
</comment>
<sequence>MKRKLPVNESSSDSDESDVDSDEELLEAYQRGEVQPGLNQKEEVARTFTNNTTLLKSKLSDLHLKLDWVERLDLTTSLEPIVDSILNGKEDTEPQYKIETPGDRIVDDLQRETLFYRQAQSAIIEGLARLKTLGIPTKRPEDYFAQMAKSDDHMLKVKRRVLTQQMAQEKCQKVKKLRELKKYGKKVQIEVGLQRAKEKKELLSKVKQYREGKLASLDFLDDDGGKKKNMVEITKQKTKERNESKVFQPMSKGPVKGKGKGKGAVKGRGGKGDKRASKENKFGFGGKKSGSKKNNMKKDSGNDRNSKAGRGGPGGRAKQGGGKKAKGGGGARKR</sequence>
<dbReference type="GO" id="GO:0030687">
    <property type="term" value="C:preribosome, large subunit precursor"/>
    <property type="evidence" value="ECO:0000318"/>
    <property type="project" value="GO_Central"/>
</dbReference>
<dbReference type="InterPro" id="IPR008610">
    <property type="entry name" value="Ebp2"/>
</dbReference>
<evidence type="ECO:0000256" key="1">
    <source>
        <dbReference type="ARBA" id="ARBA00003387"/>
    </source>
</evidence>
<dbReference type="InParanoid" id="E9H826"/>
<evidence type="ECO:0000256" key="5">
    <source>
        <dbReference type="ARBA" id="ARBA00023054"/>
    </source>
</evidence>
<keyword evidence="4" id="KW-0690">Ribosome biogenesis</keyword>
<name>E9H826_DAPPU</name>
<organism evidence="8 9">
    <name type="scientific">Daphnia pulex</name>
    <name type="common">Water flea</name>
    <dbReference type="NCBI Taxonomy" id="6669"/>
    <lineage>
        <taxon>Eukaryota</taxon>
        <taxon>Metazoa</taxon>
        <taxon>Ecdysozoa</taxon>
        <taxon>Arthropoda</taxon>
        <taxon>Crustacea</taxon>
        <taxon>Branchiopoda</taxon>
        <taxon>Diplostraca</taxon>
        <taxon>Cladocera</taxon>
        <taxon>Anomopoda</taxon>
        <taxon>Daphniidae</taxon>
        <taxon>Daphnia</taxon>
    </lineage>
</organism>
<dbReference type="GO" id="GO:0042273">
    <property type="term" value="P:ribosomal large subunit biogenesis"/>
    <property type="evidence" value="ECO:0000318"/>
    <property type="project" value="GO_Central"/>
</dbReference>
<gene>
    <name evidence="8" type="ORF">DAPPUDRAFT_227674</name>
</gene>
<evidence type="ECO:0008006" key="10">
    <source>
        <dbReference type="Google" id="ProtNLM"/>
    </source>
</evidence>
<evidence type="ECO:0000256" key="4">
    <source>
        <dbReference type="ARBA" id="ARBA00022517"/>
    </source>
</evidence>
<feature type="compositionally biased region" description="Basic residues" evidence="7">
    <location>
        <begin position="255"/>
        <end position="269"/>
    </location>
</feature>
<dbReference type="KEGG" id="dpx:DAPPUDRAFT_227674"/>
<proteinExistence type="inferred from homology"/>
<keyword evidence="9" id="KW-1185">Reference proteome</keyword>
<dbReference type="STRING" id="6669.E9H826"/>
<feature type="compositionally biased region" description="Gly residues" evidence="7">
    <location>
        <begin position="309"/>
        <end position="320"/>
    </location>
</feature>
<feature type="compositionally biased region" description="Basic and acidic residues" evidence="7">
    <location>
        <begin position="270"/>
        <end position="281"/>
    </location>
</feature>
<evidence type="ECO:0000256" key="2">
    <source>
        <dbReference type="ARBA" id="ARBA00004604"/>
    </source>
</evidence>
<evidence type="ECO:0000313" key="8">
    <source>
        <dbReference type="EMBL" id="EFX72132.1"/>
    </source>
</evidence>
<evidence type="ECO:0000256" key="7">
    <source>
        <dbReference type="SAM" id="MobiDB-lite"/>
    </source>
</evidence>
<dbReference type="FunCoup" id="E9H826">
    <property type="interactions" value="1539"/>
</dbReference>
<evidence type="ECO:0000256" key="6">
    <source>
        <dbReference type="ARBA" id="ARBA00023242"/>
    </source>
</evidence>
<evidence type="ECO:0000313" key="9">
    <source>
        <dbReference type="Proteomes" id="UP000000305"/>
    </source>
</evidence>
<feature type="compositionally biased region" description="Basic and acidic residues" evidence="7">
    <location>
        <begin position="235"/>
        <end position="244"/>
    </location>
</feature>
<dbReference type="eggNOG" id="KOG3080">
    <property type="taxonomic scope" value="Eukaryota"/>
</dbReference>
<dbReference type="GO" id="GO:0005730">
    <property type="term" value="C:nucleolus"/>
    <property type="evidence" value="ECO:0000318"/>
    <property type="project" value="GO_Central"/>
</dbReference>
<feature type="compositionally biased region" description="Basic and acidic residues" evidence="7">
    <location>
        <begin position="296"/>
        <end position="306"/>
    </location>
</feature>
<dbReference type="HOGENOM" id="CLU_036007_1_0_1"/>
<dbReference type="PANTHER" id="PTHR13028:SF0">
    <property type="entry name" value="RRNA-PROCESSING PROTEIN EBP2-RELATED"/>
    <property type="match status" value="1"/>
</dbReference>
<evidence type="ECO:0000256" key="3">
    <source>
        <dbReference type="ARBA" id="ARBA00007336"/>
    </source>
</evidence>
<comment type="function">
    <text evidence="1">Required for the processing of the 27S pre-rRNA.</text>
</comment>
<comment type="similarity">
    <text evidence="3">Belongs to the EBP2 family.</text>
</comment>